<evidence type="ECO:0000313" key="2">
    <source>
        <dbReference type="Proteomes" id="UP000294835"/>
    </source>
</evidence>
<accession>A0A4R2Q1Q0</accession>
<protein>
    <submittedName>
        <fullName evidence="1">Alpha-D-ribose 1-methylphosphonate 5-triphosphate synthase subunit PhnG</fullName>
    </submittedName>
</protein>
<dbReference type="InterPro" id="IPR009609">
    <property type="entry name" value="Phosphonate_metab_PhnG"/>
</dbReference>
<comment type="caution">
    <text evidence="1">The sequence shown here is derived from an EMBL/GenBank/DDBJ whole genome shotgun (WGS) entry which is preliminary data.</text>
</comment>
<dbReference type="Pfam" id="PF06754">
    <property type="entry name" value="PhnG"/>
    <property type="match status" value="1"/>
</dbReference>
<dbReference type="EMBL" id="SLXP01000003">
    <property type="protein sequence ID" value="TCP42430.1"/>
    <property type="molecule type" value="Genomic_DNA"/>
</dbReference>
<evidence type="ECO:0000313" key="1">
    <source>
        <dbReference type="EMBL" id="TCP42430.1"/>
    </source>
</evidence>
<dbReference type="GO" id="GO:0019634">
    <property type="term" value="P:organic phosphonate metabolic process"/>
    <property type="evidence" value="ECO:0007669"/>
    <property type="project" value="InterPro"/>
</dbReference>
<dbReference type="Proteomes" id="UP000294835">
    <property type="component" value="Unassembled WGS sequence"/>
</dbReference>
<gene>
    <name evidence="1" type="ORF">EV662_103342</name>
</gene>
<organism evidence="1 2">
    <name type="scientific">Rhodovulum marinum</name>
    <dbReference type="NCBI Taxonomy" id="320662"/>
    <lineage>
        <taxon>Bacteria</taxon>
        <taxon>Pseudomonadati</taxon>
        <taxon>Pseudomonadota</taxon>
        <taxon>Alphaproteobacteria</taxon>
        <taxon>Rhodobacterales</taxon>
        <taxon>Paracoccaceae</taxon>
        <taxon>Rhodovulum</taxon>
    </lineage>
</organism>
<dbReference type="NCBIfam" id="TIGR03293">
    <property type="entry name" value="PhnG_redo"/>
    <property type="match status" value="1"/>
</dbReference>
<keyword evidence="2" id="KW-1185">Reference proteome</keyword>
<proteinExistence type="predicted"/>
<dbReference type="AlphaFoldDB" id="A0A4R2Q1Q0"/>
<sequence length="138" mass="14836">MGLLARAPAKALDEVWTAFGEEPAFTWLRPPETGGVMVRGRMGGTGAAFNLGEMTVTRCALRLADGGAVGHAYVQGRDKAKARQAALVDAVMQTERAEDCRERVLTPLAAQMEAARRARAARAAATRVEFFTMVRGED</sequence>
<name>A0A4R2Q1Q0_9RHOB</name>
<dbReference type="GO" id="GO:0015716">
    <property type="term" value="P:organic phosphonate transport"/>
    <property type="evidence" value="ECO:0007669"/>
    <property type="project" value="InterPro"/>
</dbReference>
<reference evidence="1 2" key="1">
    <citation type="submission" date="2019-03" db="EMBL/GenBank/DDBJ databases">
        <title>Genomic Encyclopedia of Type Strains, Phase IV (KMG-IV): sequencing the most valuable type-strain genomes for metagenomic binning, comparative biology and taxonomic classification.</title>
        <authorList>
            <person name="Goeker M."/>
        </authorList>
    </citation>
    <scope>NUCLEOTIDE SEQUENCE [LARGE SCALE GENOMIC DNA]</scope>
    <source>
        <strain evidence="1 2">DSM 18063</strain>
    </source>
</reference>